<dbReference type="PANTHER" id="PTHR10491:SF4">
    <property type="entry name" value="METHIONINE ADENOSYLTRANSFERASE 2 SUBUNIT BETA"/>
    <property type="match status" value="1"/>
</dbReference>
<organism evidence="8 9">
    <name type="scientific">Carboxylicivirga marina</name>
    <dbReference type="NCBI Taxonomy" id="2800988"/>
    <lineage>
        <taxon>Bacteria</taxon>
        <taxon>Pseudomonadati</taxon>
        <taxon>Bacteroidota</taxon>
        <taxon>Bacteroidia</taxon>
        <taxon>Marinilabiliales</taxon>
        <taxon>Marinilabiliaceae</taxon>
        <taxon>Carboxylicivirga</taxon>
    </lineage>
</organism>
<comment type="catalytic activity">
    <reaction evidence="5">
        <text>dTDP-beta-L-rhamnose + NADP(+) = dTDP-4-dehydro-beta-L-rhamnose + NADPH + H(+)</text>
        <dbReference type="Rhea" id="RHEA:21796"/>
        <dbReference type="ChEBI" id="CHEBI:15378"/>
        <dbReference type="ChEBI" id="CHEBI:57510"/>
        <dbReference type="ChEBI" id="CHEBI:57783"/>
        <dbReference type="ChEBI" id="CHEBI:58349"/>
        <dbReference type="ChEBI" id="CHEBI:62830"/>
        <dbReference type="EC" id="1.1.1.133"/>
    </reaction>
</comment>
<dbReference type="PANTHER" id="PTHR10491">
    <property type="entry name" value="DTDP-4-DEHYDRORHAMNOSE REDUCTASE"/>
    <property type="match status" value="1"/>
</dbReference>
<feature type="domain" description="RmlD-like substrate binding" evidence="7">
    <location>
        <begin position="6"/>
        <end position="149"/>
    </location>
</feature>
<dbReference type="SUPFAM" id="SSF51735">
    <property type="entry name" value="NAD(P)-binding Rossmann-fold domains"/>
    <property type="match status" value="1"/>
</dbReference>
<dbReference type="EMBL" id="JAENRR010000020">
    <property type="protein sequence ID" value="MBK3517677.1"/>
    <property type="molecule type" value="Genomic_DNA"/>
</dbReference>
<evidence type="ECO:0000256" key="3">
    <source>
        <dbReference type="ARBA" id="ARBA00012929"/>
    </source>
</evidence>
<evidence type="ECO:0000259" key="7">
    <source>
        <dbReference type="Pfam" id="PF04321"/>
    </source>
</evidence>
<dbReference type="EC" id="1.1.1.133" evidence="3 6"/>
<comment type="pathway">
    <text evidence="1 6">Carbohydrate biosynthesis; dTDP-L-rhamnose biosynthesis.</text>
</comment>
<evidence type="ECO:0000256" key="5">
    <source>
        <dbReference type="ARBA" id="ARBA00048200"/>
    </source>
</evidence>
<comment type="similarity">
    <text evidence="2 6">Belongs to the dTDP-4-dehydrorhamnose reductase family.</text>
</comment>
<evidence type="ECO:0000256" key="1">
    <source>
        <dbReference type="ARBA" id="ARBA00004781"/>
    </source>
</evidence>
<protein>
    <recommendedName>
        <fullName evidence="4 6">dTDP-4-dehydrorhamnose reductase</fullName>
        <ecNumber evidence="3 6">1.1.1.133</ecNumber>
    </recommendedName>
</protein>
<dbReference type="Proteomes" id="UP000605676">
    <property type="component" value="Unassembled WGS sequence"/>
</dbReference>
<keyword evidence="9" id="KW-1185">Reference proteome</keyword>
<evidence type="ECO:0000256" key="2">
    <source>
        <dbReference type="ARBA" id="ARBA00010944"/>
    </source>
</evidence>
<evidence type="ECO:0000256" key="6">
    <source>
        <dbReference type="RuleBase" id="RU364082"/>
    </source>
</evidence>
<dbReference type="InterPro" id="IPR029903">
    <property type="entry name" value="RmlD-like-bd"/>
</dbReference>
<sequence>MRKRPIIILGHKGMLGQMAVKFFSGKGYNVITISQRFEPESRLEFFNEIKNYPDAIIINAIGKIKQKTEDTSPLLWSNAILPLELSRSLLPTQTLLHASTDCLFSGDTDHPYKVNAHQDAIDDYGWSKQLGEHTLLNRPNTLIARVSIIGTDNAETPKGLLGWFLSQPNNASLKGFTNHLWNGITTLEWCKQIELIIDQLHVNTPCQLIQFGTEDFYSKYDLLKLFQEVFNTNFSIEPFETPQKVDRRLKPQIIVQNLNYQLCELKAFSEND</sequence>
<dbReference type="Pfam" id="PF04321">
    <property type="entry name" value="RmlD_sub_bind"/>
    <property type="match status" value="1"/>
</dbReference>
<dbReference type="InterPro" id="IPR005913">
    <property type="entry name" value="dTDP_dehydrorham_reduct"/>
</dbReference>
<comment type="function">
    <text evidence="6">Catalyzes the reduction of dTDP-6-deoxy-L-lyxo-4-hexulose to yield dTDP-L-rhamnose.</text>
</comment>
<comment type="caution">
    <text evidence="8">The sequence shown here is derived from an EMBL/GenBank/DDBJ whole genome shotgun (WGS) entry which is preliminary data.</text>
</comment>
<dbReference type="InterPro" id="IPR036291">
    <property type="entry name" value="NAD(P)-bd_dom_sf"/>
</dbReference>
<dbReference type="RefSeq" id="WP_200464907.1">
    <property type="nucleotide sequence ID" value="NZ_JAENRR010000020.1"/>
</dbReference>
<reference evidence="8 9" key="1">
    <citation type="submission" date="2021-01" db="EMBL/GenBank/DDBJ databases">
        <title>Carboxyliciviraga sp.nov., isolated from coastal sediments.</title>
        <authorList>
            <person name="Lu D."/>
            <person name="Zhang T."/>
        </authorList>
    </citation>
    <scope>NUCLEOTIDE SEQUENCE [LARGE SCALE GENOMIC DNA]</scope>
    <source>
        <strain evidence="8 9">N1Y132</strain>
    </source>
</reference>
<evidence type="ECO:0000313" key="9">
    <source>
        <dbReference type="Proteomes" id="UP000605676"/>
    </source>
</evidence>
<proteinExistence type="inferred from homology"/>
<gene>
    <name evidence="8" type="ORF">JIV24_10070</name>
</gene>
<evidence type="ECO:0000256" key="4">
    <source>
        <dbReference type="ARBA" id="ARBA00017099"/>
    </source>
</evidence>
<evidence type="ECO:0000313" key="8">
    <source>
        <dbReference type="EMBL" id="MBK3517677.1"/>
    </source>
</evidence>
<keyword evidence="6" id="KW-0521">NADP</keyword>
<accession>A0ABS1HJ39</accession>
<dbReference type="Gene3D" id="3.40.50.720">
    <property type="entry name" value="NAD(P)-binding Rossmann-like Domain"/>
    <property type="match status" value="1"/>
</dbReference>
<name>A0ABS1HJ39_9BACT</name>
<keyword evidence="6" id="KW-0560">Oxidoreductase</keyword>